<reference evidence="4" key="1">
    <citation type="journal article" date="2014" name="Int. J. Syst. Evol. Microbiol.">
        <title>Complete genome of a new Firmicutes species belonging to the dominant human colonic microbiota ('Ruminococcus bicirculans') reveals two chromosomes and a selective capacity to utilize plant glucans.</title>
        <authorList>
            <consortium name="NISC Comparative Sequencing Program"/>
            <person name="Wegmann U."/>
            <person name="Louis P."/>
            <person name="Goesmann A."/>
            <person name="Henrissat B."/>
            <person name="Duncan S.H."/>
            <person name="Flint H.J."/>
        </authorList>
    </citation>
    <scope>NUCLEOTIDE SEQUENCE</scope>
    <source>
        <strain evidence="4">NBRC 102424</strain>
    </source>
</reference>
<dbReference type="RefSeq" id="WP_284722507.1">
    <property type="nucleotide sequence ID" value="NZ_BSND01000003.1"/>
</dbReference>
<dbReference type="InterPro" id="IPR000182">
    <property type="entry name" value="GNAT_dom"/>
</dbReference>
<protein>
    <recommendedName>
        <fullName evidence="3">N-acetyltransferase domain-containing protein</fullName>
    </recommendedName>
</protein>
<keyword evidence="2" id="KW-0012">Acyltransferase</keyword>
<comment type="caution">
    <text evidence="4">The sequence shown here is derived from an EMBL/GenBank/DDBJ whole genome shotgun (WGS) entry which is preliminary data.</text>
</comment>
<dbReference type="PANTHER" id="PTHR43800:SF1">
    <property type="entry name" value="PEPTIDYL-LYSINE N-ACETYLTRANSFERASE YJAB"/>
    <property type="match status" value="1"/>
</dbReference>
<keyword evidence="1" id="KW-0808">Transferase</keyword>
<feature type="domain" description="N-acetyltransferase" evidence="3">
    <location>
        <begin position="4"/>
        <end position="165"/>
    </location>
</feature>
<dbReference type="EMBL" id="BSND01000003">
    <property type="protein sequence ID" value="GLP98945.1"/>
    <property type="molecule type" value="Genomic_DNA"/>
</dbReference>
<evidence type="ECO:0000256" key="1">
    <source>
        <dbReference type="ARBA" id="ARBA00022679"/>
    </source>
</evidence>
<dbReference type="InterPro" id="IPR016181">
    <property type="entry name" value="Acyl_CoA_acyltransferase"/>
</dbReference>
<accession>A0ABQ5TVS4</accession>
<dbReference type="PANTHER" id="PTHR43800">
    <property type="entry name" value="PEPTIDYL-LYSINE N-ACETYLTRANSFERASE YJAB"/>
    <property type="match status" value="1"/>
</dbReference>
<reference evidence="4" key="2">
    <citation type="submission" date="2023-01" db="EMBL/GenBank/DDBJ databases">
        <title>Draft genome sequence of Methylophaga thalassica strain NBRC 102424.</title>
        <authorList>
            <person name="Sun Q."/>
            <person name="Mori K."/>
        </authorList>
    </citation>
    <scope>NUCLEOTIDE SEQUENCE</scope>
    <source>
        <strain evidence="4">NBRC 102424</strain>
    </source>
</reference>
<dbReference type="PROSITE" id="PS51186">
    <property type="entry name" value="GNAT"/>
    <property type="match status" value="1"/>
</dbReference>
<dbReference type="CDD" id="cd04301">
    <property type="entry name" value="NAT_SF"/>
    <property type="match status" value="1"/>
</dbReference>
<gene>
    <name evidence="4" type="ORF">GCM10007891_07990</name>
</gene>
<evidence type="ECO:0000259" key="3">
    <source>
        <dbReference type="PROSITE" id="PS51186"/>
    </source>
</evidence>
<keyword evidence="5" id="KW-1185">Reference proteome</keyword>
<proteinExistence type="predicted"/>
<dbReference type="Proteomes" id="UP001161423">
    <property type="component" value="Unassembled WGS sequence"/>
</dbReference>
<dbReference type="Pfam" id="PF13508">
    <property type="entry name" value="Acetyltransf_7"/>
    <property type="match status" value="1"/>
</dbReference>
<evidence type="ECO:0000313" key="5">
    <source>
        <dbReference type="Proteomes" id="UP001161423"/>
    </source>
</evidence>
<dbReference type="Gene3D" id="3.40.630.30">
    <property type="match status" value="1"/>
</dbReference>
<evidence type="ECO:0000313" key="4">
    <source>
        <dbReference type="EMBL" id="GLP98945.1"/>
    </source>
</evidence>
<organism evidence="4 5">
    <name type="scientific">Methylophaga thalassica</name>
    <dbReference type="NCBI Taxonomy" id="40223"/>
    <lineage>
        <taxon>Bacteria</taxon>
        <taxon>Pseudomonadati</taxon>
        <taxon>Pseudomonadota</taxon>
        <taxon>Gammaproteobacteria</taxon>
        <taxon>Thiotrichales</taxon>
        <taxon>Piscirickettsiaceae</taxon>
        <taxon>Methylophaga</taxon>
    </lineage>
</organism>
<name>A0ABQ5TVS4_9GAMM</name>
<evidence type="ECO:0000256" key="2">
    <source>
        <dbReference type="ARBA" id="ARBA00023315"/>
    </source>
</evidence>
<dbReference type="SUPFAM" id="SSF55729">
    <property type="entry name" value="Acyl-CoA N-acyltransferases (Nat)"/>
    <property type="match status" value="1"/>
</dbReference>
<sequence>MNSPHIRKAEQKDISNITDLLIRCAENMHQQGMPHWLGVYDNEAVQQNLLTKQVYVLEKDEQILGCIAMGTEKASYYDDCWPEAPDAEIYITQLAVSPEKQGAGYGKQLLKFCLKQVHDKTVQLDAVDHYPALLKFYKNLGFQIIATGVGLGDKRHLFTYSANATT</sequence>